<dbReference type="PANTHER" id="PTHR22674">
    <property type="entry name" value="NTPASE, KAP FAMILY P-LOOP DOMAIN-CONTAINING 1"/>
    <property type="match status" value="1"/>
</dbReference>
<dbReference type="InterPro" id="IPR052754">
    <property type="entry name" value="NTPase_KAP_P-loop"/>
</dbReference>
<dbReference type="AlphaFoldDB" id="A0A553JR38"/>
<feature type="domain" description="Helicase/UvrB N-terminal" evidence="2">
    <location>
        <begin position="20"/>
        <end position="95"/>
    </location>
</feature>
<dbReference type="InterPro" id="IPR027417">
    <property type="entry name" value="P-loop_NTPase"/>
</dbReference>
<dbReference type="EMBL" id="VKGK01000007">
    <property type="protein sequence ID" value="TRY14923.1"/>
    <property type="molecule type" value="Genomic_DNA"/>
</dbReference>
<evidence type="ECO:0000313" key="4">
    <source>
        <dbReference type="EMBL" id="TRY14923.1"/>
    </source>
</evidence>
<keyword evidence="1" id="KW-0812">Transmembrane</keyword>
<dbReference type="OrthoDB" id="88903at2"/>
<dbReference type="PANTHER" id="PTHR22674:SF6">
    <property type="entry name" value="NTPASE KAP FAMILY P-LOOP DOMAIN-CONTAINING PROTEIN 1"/>
    <property type="match status" value="1"/>
</dbReference>
<dbReference type="Pfam" id="PF04851">
    <property type="entry name" value="ResIII"/>
    <property type="match status" value="1"/>
</dbReference>
<keyword evidence="1" id="KW-0472">Membrane</keyword>
<evidence type="ECO:0000256" key="1">
    <source>
        <dbReference type="SAM" id="Phobius"/>
    </source>
</evidence>
<dbReference type="InterPro" id="IPR006935">
    <property type="entry name" value="Helicase/UvrB_N"/>
</dbReference>
<accession>A0A553JR38</accession>
<organism evidence="4 5">
    <name type="scientific">Shewanella hanedai</name>
    <name type="common">Alteromonas hanedai</name>
    <dbReference type="NCBI Taxonomy" id="25"/>
    <lineage>
        <taxon>Bacteria</taxon>
        <taxon>Pseudomonadati</taxon>
        <taxon>Pseudomonadota</taxon>
        <taxon>Gammaproteobacteria</taxon>
        <taxon>Alteromonadales</taxon>
        <taxon>Shewanellaceae</taxon>
        <taxon>Shewanella</taxon>
    </lineage>
</organism>
<proteinExistence type="predicted"/>
<feature type="transmembrane region" description="Helical" evidence="1">
    <location>
        <begin position="508"/>
        <end position="529"/>
    </location>
</feature>
<evidence type="ECO:0000313" key="5">
    <source>
        <dbReference type="Proteomes" id="UP000318126"/>
    </source>
</evidence>
<gene>
    <name evidence="4" type="ORF">FN961_07995</name>
</gene>
<dbReference type="GO" id="GO:0016787">
    <property type="term" value="F:hydrolase activity"/>
    <property type="evidence" value="ECO:0007669"/>
    <property type="project" value="InterPro"/>
</dbReference>
<comment type="caution">
    <text evidence="4">The sequence shown here is derived from an EMBL/GenBank/DDBJ whole genome shotgun (WGS) entry which is preliminary data.</text>
</comment>
<dbReference type="Proteomes" id="UP000318126">
    <property type="component" value="Unassembled WGS sequence"/>
</dbReference>
<dbReference type="InterPro" id="IPR011646">
    <property type="entry name" value="KAP_P-loop"/>
</dbReference>
<reference evidence="5" key="1">
    <citation type="submission" date="2019-07" db="EMBL/GenBank/DDBJ databases">
        <title>Shewanella sp. YLB-08 draft genomic sequence.</title>
        <authorList>
            <person name="Yu L."/>
        </authorList>
    </citation>
    <scope>NUCLEOTIDE SEQUENCE [LARGE SCALE GENOMIC DNA]</scope>
    <source>
        <strain evidence="5">JCM 20706</strain>
    </source>
</reference>
<evidence type="ECO:0000259" key="2">
    <source>
        <dbReference type="Pfam" id="PF04851"/>
    </source>
</evidence>
<keyword evidence="5" id="KW-1185">Reference proteome</keyword>
<dbReference type="GO" id="GO:0005524">
    <property type="term" value="F:ATP binding"/>
    <property type="evidence" value="ECO:0007669"/>
    <property type="project" value="InterPro"/>
</dbReference>
<dbReference type="Pfam" id="PF07693">
    <property type="entry name" value="KAP_NTPase"/>
    <property type="match status" value="1"/>
</dbReference>
<dbReference type="Gene3D" id="3.40.50.300">
    <property type="entry name" value="P-loop containing nucleotide triphosphate hydrolases"/>
    <property type="match status" value="2"/>
</dbReference>
<keyword evidence="1" id="KW-1133">Transmembrane helix</keyword>
<dbReference type="SUPFAM" id="SSF52540">
    <property type="entry name" value="P-loop containing nucleoside triphosphate hydrolases"/>
    <property type="match status" value="3"/>
</dbReference>
<dbReference type="GO" id="GO:0003677">
    <property type="term" value="F:DNA binding"/>
    <property type="evidence" value="ECO:0007669"/>
    <property type="project" value="InterPro"/>
</dbReference>
<feature type="transmembrane region" description="Helical" evidence="1">
    <location>
        <begin position="477"/>
        <end position="496"/>
    </location>
</feature>
<protein>
    <recommendedName>
        <fullName evidence="6">KAP NTPase domain-containing protein</fullName>
    </recommendedName>
</protein>
<evidence type="ECO:0000259" key="3">
    <source>
        <dbReference type="Pfam" id="PF07693"/>
    </source>
</evidence>
<feature type="domain" description="KAP NTPase" evidence="3">
    <location>
        <begin position="388"/>
        <end position="783"/>
    </location>
</feature>
<sequence>MEVEMTNSSTDERQYQEPTKLRYYQQDAVNAIAAAMQSKEDVSILVMPTGTGKTSIIVEAISNVELIETTTVMATLTILRAQLQSAFHSASIPMSKWDVANPQKFIDNPTAYSVSNLYILYETDAKTIKELLPKIKKASPSAKILIISSYMSPEQIETVGGNVIYSYLFQEAIKDGYLNPVRVIQDKNFKADEAFTDSSIESFISSWLSNVALSPEEKVIISCSNIYEAGRFTQILEQILATMPNVAIHTTLITSETNNKQELIEQFRLDETAHIAITVDLLITDSLAFPNLTHILNFKLSSPRRAHTLIALISRPKPNGDIATIWDYSGFDWSIPGLGIDIENSQLSVTNKAYRIEPKGDQENRTDLLGRGTLVHVLKGIIESDSKFKPFTVGLFGKWGTGKSTIINLLKQGFKANPDYRFSIFNAWENEHCDFMAGALANHLATDLYSKKSLLKRTYMLGKYKVFLQKNALKNTLIWWGGIGITALAVIATGIVDSFLPQDIKSQIIASGLASGFALTIFGIAKNIWASPFLKKIKSISHSPDYSKHLGVAQYLKEDMQALMNSYSFSAIQYVKTRFTSLFNTSKASSHEEEPNTGRKIILVIEDLDRCSPERIVNTLEAIRLLASLDNVIVVFAVDGEQLLNAVALKSLNSFTDQKQSQQIARDFLGKLFQLVIELDEPNPAQLSQFIQKRLYDSIAVETEITDSFKRSEQLKQQAKESVKDFKVDWEEAESEEEQITETSDSYLKSTIAEVEYFTLLTGLFNIGNPRTLIRLHNSITLLKGLFPVLISNDEMLKEYMFYLFLNEIYTVSIPTHAFDIPKFFEELTDTRSSRDSVVQYHYQQDIECHDLNALQVTLNRVRKVSIPHVKVLGKA</sequence>
<evidence type="ECO:0008006" key="6">
    <source>
        <dbReference type="Google" id="ProtNLM"/>
    </source>
</evidence>
<name>A0A553JR38_SHEHA</name>